<dbReference type="Gene3D" id="2.70.98.10">
    <property type="match status" value="1"/>
</dbReference>
<reference evidence="4 5" key="1">
    <citation type="submission" date="2019-12" db="EMBL/GenBank/DDBJ databases">
        <title>Mucilaginibacter sp. HME9299 genome sequencing and assembly.</title>
        <authorList>
            <person name="Kang H."/>
            <person name="Kim H."/>
            <person name="Joh K."/>
        </authorList>
    </citation>
    <scope>NUCLEOTIDE SEQUENCE [LARGE SCALE GENOMIC DNA]</scope>
    <source>
        <strain evidence="4 5">HME9299</strain>
    </source>
</reference>
<dbReference type="SUPFAM" id="SSF74650">
    <property type="entry name" value="Galactose mutarotase-like"/>
    <property type="match status" value="1"/>
</dbReference>
<comment type="cofactor">
    <cofactor evidence="1">
        <name>Ca(2+)</name>
        <dbReference type="ChEBI" id="CHEBI:29108"/>
    </cofactor>
</comment>
<dbReference type="InterPro" id="IPR011013">
    <property type="entry name" value="Gal_mutarotase_sf_dom"/>
</dbReference>
<dbReference type="CDD" id="cd09024">
    <property type="entry name" value="Aldose_epim_lacX"/>
    <property type="match status" value="1"/>
</dbReference>
<evidence type="ECO:0000313" key="4">
    <source>
        <dbReference type="EMBL" id="MVN90308.1"/>
    </source>
</evidence>
<dbReference type="GO" id="GO:0016853">
    <property type="term" value="F:isomerase activity"/>
    <property type="evidence" value="ECO:0007669"/>
    <property type="project" value="InterPro"/>
</dbReference>
<name>A0A6I4I8I7_9SPHI</name>
<organism evidence="4 5">
    <name type="scientific">Mucilaginibacter aquatilis</name>
    <dbReference type="NCBI Taxonomy" id="1517760"/>
    <lineage>
        <taxon>Bacteria</taxon>
        <taxon>Pseudomonadati</taxon>
        <taxon>Bacteroidota</taxon>
        <taxon>Sphingobacteriia</taxon>
        <taxon>Sphingobacteriales</taxon>
        <taxon>Sphingobacteriaceae</taxon>
        <taxon>Mucilaginibacter</taxon>
    </lineage>
</organism>
<dbReference type="AlphaFoldDB" id="A0A6I4I8I7"/>
<dbReference type="RefSeq" id="WP_157540070.1">
    <property type="nucleotide sequence ID" value="NZ_WQLA01000001.1"/>
</dbReference>
<dbReference type="EMBL" id="WQLA01000001">
    <property type="protein sequence ID" value="MVN90308.1"/>
    <property type="molecule type" value="Genomic_DNA"/>
</dbReference>
<keyword evidence="5" id="KW-1185">Reference proteome</keyword>
<keyword evidence="3" id="KW-0106">Calcium</keyword>
<dbReference type="PANTHER" id="PTHR11122">
    <property type="entry name" value="APOSPORY-ASSOCIATED PROTEIN C-RELATED"/>
    <property type="match status" value="1"/>
</dbReference>
<sequence length="288" mass="32489">MVTIENEFLKASISSKGGQLTSLINKASQTELIWQANEQIWPWHAPNLFPIVGGLVNNELRVNGTTYNLSRHGFARQSDFSIAEANPHHADLALHCNEQTLAVYPYKFAFHILYDLIDNALRITYKVINLDDKAIYFSVGAHPAFNVPFNNGDNYEDYFIEFEVAEELNSHVLSAEGYFTGETTPIKLEGKKLALTRNLFDNDALVFKNIQSKVVTIKSAKFDQSITVEYPHYNHLGIWAKPGANFVCIEPWLGYADDVVPASDISEKPAIQKLEKGHVFESPYYISI</sequence>
<dbReference type="Pfam" id="PF01263">
    <property type="entry name" value="Aldose_epim"/>
    <property type="match status" value="1"/>
</dbReference>
<dbReference type="InterPro" id="IPR014718">
    <property type="entry name" value="GH-type_carb-bd"/>
</dbReference>
<proteinExistence type="predicted"/>
<protein>
    <submittedName>
        <fullName evidence="4">Aldose 1-epimerase family protein</fullName>
    </submittedName>
</protein>
<dbReference type="PANTHER" id="PTHR11122:SF13">
    <property type="entry name" value="GLUCOSE-6-PHOSPHATE 1-EPIMERASE"/>
    <property type="match status" value="1"/>
</dbReference>
<dbReference type="InterPro" id="IPR008183">
    <property type="entry name" value="Aldose_1/G6P_1-epimerase"/>
</dbReference>
<gene>
    <name evidence="4" type="ORF">GO816_04140</name>
</gene>
<evidence type="ECO:0000256" key="2">
    <source>
        <dbReference type="ARBA" id="ARBA00011245"/>
    </source>
</evidence>
<comment type="subunit">
    <text evidence="2">Monomer.</text>
</comment>
<dbReference type="GO" id="GO:0005975">
    <property type="term" value="P:carbohydrate metabolic process"/>
    <property type="evidence" value="ECO:0007669"/>
    <property type="project" value="InterPro"/>
</dbReference>
<dbReference type="OrthoDB" id="9795355at2"/>
<evidence type="ECO:0000256" key="1">
    <source>
        <dbReference type="ARBA" id="ARBA00001913"/>
    </source>
</evidence>
<evidence type="ECO:0000313" key="5">
    <source>
        <dbReference type="Proteomes" id="UP000434850"/>
    </source>
</evidence>
<evidence type="ECO:0000256" key="3">
    <source>
        <dbReference type="ARBA" id="ARBA00022837"/>
    </source>
</evidence>
<dbReference type="InterPro" id="IPR037481">
    <property type="entry name" value="LacX"/>
</dbReference>
<dbReference type="Proteomes" id="UP000434850">
    <property type="component" value="Unassembled WGS sequence"/>
</dbReference>
<dbReference type="GO" id="GO:0030246">
    <property type="term" value="F:carbohydrate binding"/>
    <property type="evidence" value="ECO:0007669"/>
    <property type="project" value="InterPro"/>
</dbReference>
<accession>A0A6I4I8I7</accession>
<comment type="caution">
    <text evidence="4">The sequence shown here is derived from an EMBL/GenBank/DDBJ whole genome shotgun (WGS) entry which is preliminary data.</text>
</comment>